<comment type="caution">
    <text evidence="1">The sequence shown here is derived from an EMBL/GenBank/DDBJ whole genome shotgun (WGS) entry which is preliminary data.</text>
</comment>
<sequence>MCWVAECIMGCGHKRQPGYGDEYIRGLLPAFFPMEWCEEERRNGHCQRNNKPLKIDPTKVPHGPGRLTRPCGFCEEKGQDIQAVIFHEAQFIDLYLNKPFLGDGWREHYREMKDDLIKSSLDAGVGKALRKRDLDKGMEEFKKLLGEGRPVLCKMIRNKVNEFIQADLVAQGRRGAWEQAQAEMQERLENSTLPWEWYDVPEQEQQAQ</sequence>
<evidence type="ECO:0000313" key="2">
    <source>
        <dbReference type="Proteomes" id="UP001295740"/>
    </source>
</evidence>
<dbReference type="AlphaFoldDB" id="A0AAI8VEV7"/>
<accession>A0AAI8VEV7</accession>
<evidence type="ECO:0000313" key="1">
    <source>
        <dbReference type="EMBL" id="CAJ2503682.1"/>
    </source>
</evidence>
<dbReference type="Proteomes" id="UP001295740">
    <property type="component" value="Unassembled WGS sequence"/>
</dbReference>
<gene>
    <name evidence="1" type="ORF">KHLLAP_LOCUS4150</name>
</gene>
<organism evidence="1 2">
    <name type="scientific">Anthostomella pinea</name>
    <dbReference type="NCBI Taxonomy" id="933095"/>
    <lineage>
        <taxon>Eukaryota</taxon>
        <taxon>Fungi</taxon>
        <taxon>Dikarya</taxon>
        <taxon>Ascomycota</taxon>
        <taxon>Pezizomycotina</taxon>
        <taxon>Sordariomycetes</taxon>
        <taxon>Xylariomycetidae</taxon>
        <taxon>Xylariales</taxon>
        <taxon>Xylariaceae</taxon>
        <taxon>Anthostomella</taxon>
    </lineage>
</organism>
<proteinExistence type="predicted"/>
<name>A0AAI8VEV7_9PEZI</name>
<dbReference type="EMBL" id="CAUWAG010000006">
    <property type="protein sequence ID" value="CAJ2503682.1"/>
    <property type="molecule type" value="Genomic_DNA"/>
</dbReference>
<reference evidence="1" key="1">
    <citation type="submission" date="2023-10" db="EMBL/GenBank/DDBJ databases">
        <authorList>
            <person name="Hackl T."/>
        </authorList>
    </citation>
    <scope>NUCLEOTIDE SEQUENCE</scope>
</reference>
<protein>
    <submittedName>
        <fullName evidence="1">Uu.00g110760.m01.CDS01</fullName>
    </submittedName>
</protein>
<keyword evidence="2" id="KW-1185">Reference proteome</keyword>